<dbReference type="Proteomes" id="UP000521199">
    <property type="component" value="Unassembled WGS sequence"/>
</dbReference>
<proteinExistence type="predicted"/>
<dbReference type="AlphaFoldDB" id="A0A7W8D691"/>
<feature type="signal peptide" evidence="1">
    <location>
        <begin position="1"/>
        <end position="18"/>
    </location>
</feature>
<evidence type="ECO:0000256" key="1">
    <source>
        <dbReference type="SAM" id="SignalP"/>
    </source>
</evidence>
<accession>A0A7W8D691</accession>
<keyword evidence="1" id="KW-0732">Signal</keyword>
<evidence type="ECO:0000313" key="3">
    <source>
        <dbReference type="Proteomes" id="UP000521199"/>
    </source>
</evidence>
<organism evidence="2 3">
    <name type="scientific">Chiayiivirga flava</name>
    <dbReference type="NCBI Taxonomy" id="659595"/>
    <lineage>
        <taxon>Bacteria</taxon>
        <taxon>Pseudomonadati</taxon>
        <taxon>Pseudomonadota</taxon>
        <taxon>Gammaproteobacteria</taxon>
        <taxon>Lysobacterales</taxon>
        <taxon>Lysobacteraceae</taxon>
        <taxon>Chiayiivirga</taxon>
    </lineage>
</organism>
<gene>
    <name evidence="2" type="ORF">HNQ52_002228</name>
</gene>
<protein>
    <submittedName>
        <fullName evidence="2">Uncharacterized protein</fullName>
    </submittedName>
</protein>
<evidence type="ECO:0000313" key="2">
    <source>
        <dbReference type="EMBL" id="MBB5208678.1"/>
    </source>
</evidence>
<keyword evidence="3" id="KW-1185">Reference proteome</keyword>
<comment type="caution">
    <text evidence="2">The sequence shown here is derived from an EMBL/GenBank/DDBJ whole genome shotgun (WGS) entry which is preliminary data.</text>
</comment>
<dbReference type="EMBL" id="JACHHP010000004">
    <property type="protein sequence ID" value="MBB5208678.1"/>
    <property type="molecule type" value="Genomic_DNA"/>
</dbReference>
<name>A0A7W8D691_9GAMM</name>
<dbReference type="RefSeq" id="WP_183961225.1">
    <property type="nucleotide sequence ID" value="NZ_JACHHP010000004.1"/>
</dbReference>
<feature type="chain" id="PRO_5031340639" evidence="1">
    <location>
        <begin position="19"/>
        <end position="615"/>
    </location>
</feature>
<reference evidence="2 3" key="1">
    <citation type="submission" date="2020-08" db="EMBL/GenBank/DDBJ databases">
        <title>Genomic Encyclopedia of Type Strains, Phase IV (KMG-IV): sequencing the most valuable type-strain genomes for metagenomic binning, comparative biology and taxonomic classification.</title>
        <authorList>
            <person name="Goeker M."/>
        </authorList>
    </citation>
    <scope>NUCLEOTIDE SEQUENCE [LARGE SCALE GENOMIC DNA]</scope>
    <source>
        <strain evidence="2 3">DSM 24163</strain>
    </source>
</reference>
<sequence>MCRLGIAAALSFSPFALAQTCPIPPPLPACLALAVGEVSVQTLQPGQVLCVEPGAAQQEFTVVPANYAPAADVIPTFLAADVVAVTGPPTPRPLAPGKALASLAVPDAGVDADAVQPGAALRDEAAELLATRPREELLVRPDRRGKVLPSTLQVDDVFDIQVAPGCSGALDLRKARVEAVSPVGATRRLYIAQEVIDDEGTWVPAVPGGFTRADFESIRAAYEEPFTDPAPTYPIVGGGSPTSIGASGARDVLVNNFGQLTDVDGNGGTVVFFTRRLNEAVPPASSGVIFSRFEARDFFSSAPGSCPRSNEGEIIYMAVPDPTGLVNSNVRTVSFIVGNVVRAMAHQMTRLTNAGRRIYETGAALEEPWLDETLGWMSSELLFYRTSVGLVPRGNINLTALTTGPNASRRVAAFNGYANQAFTALRMYYLATASGWYPGRFNVLHPNPPNAPAFETENERISYYYGVAAMFLRYALDRRNGDDSVALRALVESDETGLANLESLFGADMRDWMRDFAAAMYADDNAFAVTAPYRTASWNYRSVYGGLGGFPLSAAQLTDGVPYTPTYLHRNGGIRWLRFGVDAGTPGVDPTATFEYSVGPGAPITPLRVAVVRTK</sequence>